<dbReference type="EMBL" id="CAACYI010000001">
    <property type="protein sequence ID" value="VFB16067.1"/>
    <property type="molecule type" value="Genomic_DNA"/>
</dbReference>
<dbReference type="AlphaFoldDB" id="A0A8H2M3T4"/>
<name>A0A8H2M3T4_9FIRM</name>
<accession>A0A8H2M3T4</accession>
<dbReference type="InterPro" id="IPR029063">
    <property type="entry name" value="SAM-dependent_MTases_sf"/>
</dbReference>
<dbReference type="InterPro" id="IPR010719">
    <property type="entry name" value="MnmM_MeTrfase"/>
</dbReference>
<keyword evidence="2" id="KW-1185">Reference proteome</keyword>
<reference evidence="1 2" key="1">
    <citation type="submission" date="2019-02" db="EMBL/GenBank/DDBJ databases">
        <authorList>
            <consortium name="Pathogen Informatics"/>
        </authorList>
    </citation>
    <scope>NUCLEOTIDE SEQUENCE [LARGE SCALE GENOMIC DNA]</scope>
    <source>
        <strain evidence="1 2">3012STDY7089603</strain>
    </source>
</reference>
<organism evidence="1 2">
    <name type="scientific">Urinicoccus massiliensis</name>
    <dbReference type="NCBI Taxonomy" id="1723382"/>
    <lineage>
        <taxon>Bacteria</taxon>
        <taxon>Bacillati</taxon>
        <taxon>Bacillota</taxon>
        <taxon>Tissierellia</taxon>
        <taxon>Tissierellales</taxon>
        <taxon>Peptoniphilaceae</taxon>
        <taxon>Urinicoccus</taxon>
    </lineage>
</organism>
<evidence type="ECO:0000313" key="1">
    <source>
        <dbReference type="EMBL" id="VFB16067.1"/>
    </source>
</evidence>
<comment type="caution">
    <text evidence="1">The sequence shown here is derived from an EMBL/GenBank/DDBJ whole genome shotgun (WGS) entry which is preliminary data.</text>
</comment>
<dbReference type="PANTHER" id="PTHR35276">
    <property type="entry name" value="S-ADENOSYL-L-METHIONINE-DEPENDENT METHYLTRANSFERASES SUPERFAMILY PROTEIN"/>
    <property type="match status" value="1"/>
</dbReference>
<dbReference type="SUPFAM" id="SSF53335">
    <property type="entry name" value="S-adenosyl-L-methionine-dependent methyltransferases"/>
    <property type="match status" value="1"/>
</dbReference>
<gene>
    <name evidence="1" type="ORF">NCTC13150_00583</name>
</gene>
<protein>
    <submittedName>
        <fullName evidence="1">16S rRNA m(4)C1402 methyltranserfase</fullName>
    </submittedName>
</protein>
<proteinExistence type="predicted"/>
<sequence length="185" mass="21321">MLEENAIVLMQNFIQRHKKEVHLALDLTLGRGKDSKFILETYPESRVLAFDIQEEALDWVRENLKKQDRLQTILDGHQNLDSYLDQEVDLVVMNLGYLPGGDKTIITKAATTVMAIEKALESLKLGGLFTLLVYRSHPGAAEEVATVEECIRSLDQKDYRVQRIEFYNQKNQPPVFFAIEKRKKK</sequence>
<dbReference type="PANTHER" id="PTHR35276:SF1">
    <property type="entry name" value="TRNA (MNM(5)S(2)U34)-METHYLTRANSFERASE, CHLOROPLASTIC"/>
    <property type="match status" value="1"/>
</dbReference>
<dbReference type="RefSeq" id="WP_131748546.1">
    <property type="nucleotide sequence ID" value="NZ_CAACYI010000001.1"/>
</dbReference>
<dbReference type="Pfam" id="PF06962">
    <property type="entry name" value="rRNA_methylase"/>
    <property type="match status" value="1"/>
</dbReference>
<evidence type="ECO:0000313" key="2">
    <source>
        <dbReference type="Proteomes" id="UP000377798"/>
    </source>
</evidence>
<dbReference type="Gene3D" id="3.40.50.150">
    <property type="entry name" value="Vaccinia Virus protein VP39"/>
    <property type="match status" value="1"/>
</dbReference>
<dbReference type="Proteomes" id="UP000377798">
    <property type="component" value="Unassembled WGS sequence"/>
</dbReference>